<feature type="domain" description="Flagellar hook-length control protein-like C-terminal" evidence="2">
    <location>
        <begin position="353"/>
        <end position="426"/>
    </location>
</feature>
<sequence>MSGITPLIDTLMHQVLGRQGEASQQRSINAPVQPVTPGEGPRALSRDASLDGRLTPAERNIDELRRLPPSLPQGGRPAPSPSGEAPPGSTQTHFSPAARSIADVLLRFPAPPAALRTEAPLMAAGEAPDARALAGRLDTSIRDSGLFYEAHLKRWFQGDVSRQQLLREPQMQLARPLAGHSPPMPANLPGASAVSGSPSAPLFTSILPGTPLLAVPVPQGAALLGAPVPLPAAAPATGALPTGAPGAMPDVDRPAFERTAAGVAPSSAAVSPSDESSARASALRDAAALREFEAISPHKREVVHESLQGLVRQQLEMLATPVLRWEGDVWAGVFMALLISAPGRRQGGEEESGGEQEQAWRSQMQLDVPEIGAFQIALSLYQTTLGVEIQAADEATRQRLAPAIDDLEARLGALDFARVRVVLTTSTEPN</sequence>
<evidence type="ECO:0000256" key="1">
    <source>
        <dbReference type="SAM" id="MobiDB-lite"/>
    </source>
</evidence>
<reference evidence="3 4" key="1">
    <citation type="journal article" date="2021" name="Sci. Rep.">
        <title>Genome analysis of a halophilic bacterium Halomonas malpeensis YU-PRIM-29(T) reveals its exopolysaccharide and pigment producing capabilities.</title>
        <authorList>
            <person name="Athmika"/>
            <person name="Ghate S.D."/>
            <person name="Arun A.B."/>
            <person name="Rao S.S."/>
            <person name="Kumar S.T.A."/>
            <person name="Kandiyil M.K."/>
            <person name="Saptami K."/>
            <person name="Rekha P.D."/>
        </authorList>
    </citation>
    <scope>NUCLEOTIDE SEQUENCE [LARGE SCALE GENOMIC DNA]</scope>
    <source>
        <strain evidence="4">prim 29</strain>
    </source>
</reference>
<feature type="compositionally biased region" description="Low complexity" evidence="1">
    <location>
        <begin position="74"/>
        <end position="89"/>
    </location>
</feature>
<feature type="compositionally biased region" description="Polar residues" evidence="1">
    <location>
        <begin position="21"/>
        <end position="30"/>
    </location>
</feature>
<name>A0ABS8DQB9_9GAMM</name>
<keyword evidence="4" id="KW-1185">Reference proteome</keyword>
<dbReference type="Proteomes" id="UP001319882">
    <property type="component" value="Unassembled WGS sequence"/>
</dbReference>
<gene>
    <name evidence="3" type="ORF">GEV37_05095</name>
</gene>
<accession>A0ABS8DQB9</accession>
<evidence type="ECO:0000259" key="2">
    <source>
        <dbReference type="Pfam" id="PF02120"/>
    </source>
</evidence>
<dbReference type="Pfam" id="PF02120">
    <property type="entry name" value="Flg_hook"/>
    <property type="match status" value="1"/>
</dbReference>
<proteinExistence type="predicted"/>
<evidence type="ECO:0000313" key="3">
    <source>
        <dbReference type="EMBL" id="MCB8888502.1"/>
    </source>
</evidence>
<organism evidence="3 4">
    <name type="scientific">Vreelandella malpeensis</name>
    <dbReference type="NCBI Taxonomy" id="1172368"/>
    <lineage>
        <taxon>Bacteria</taxon>
        <taxon>Pseudomonadati</taxon>
        <taxon>Pseudomonadota</taxon>
        <taxon>Gammaproteobacteria</taxon>
        <taxon>Oceanospirillales</taxon>
        <taxon>Halomonadaceae</taxon>
        <taxon>Vreelandella</taxon>
    </lineage>
</organism>
<dbReference type="EMBL" id="WHVL01000001">
    <property type="protein sequence ID" value="MCB8888502.1"/>
    <property type="molecule type" value="Genomic_DNA"/>
</dbReference>
<comment type="caution">
    <text evidence="3">The sequence shown here is derived from an EMBL/GenBank/DDBJ whole genome shotgun (WGS) entry which is preliminary data.</text>
</comment>
<dbReference type="RefSeq" id="WP_227389151.1">
    <property type="nucleotide sequence ID" value="NZ_JBHSCJ010000003.1"/>
</dbReference>
<keyword evidence="3" id="KW-0966">Cell projection</keyword>
<dbReference type="InterPro" id="IPR021136">
    <property type="entry name" value="Flagellar_hook_control-like_C"/>
</dbReference>
<evidence type="ECO:0000313" key="4">
    <source>
        <dbReference type="Proteomes" id="UP001319882"/>
    </source>
</evidence>
<keyword evidence="3" id="KW-0969">Cilium</keyword>
<keyword evidence="3" id="KW-0282">Flagellum</keyword>
<protein>
    <submittedName>
        <fullName evidence="3">Flagellar hook-length control protein FliK</fullName>
    </submittedName>
</protein>
<feature type="region of interest" description="Disordered" evidence="1">
    <location>
        <begin position="18"/>
        <end position="94"/>
    </location>
</feature>